<evidence type="ECO:0000256" key="3">
    <source>
        <dbReference type="PIRSR" id="PIRSR613078-2"/>
    </source>
</evidence>
<dbReference type="PANTHER" id="PTHR46517">
    <property type="entry name" value="FRUCTOSE-2,6-BISPHOSPHATASE TIGAR"/>
    <property type="match status" value="1"/>
</dbReference>
<dbReference type="EMBL" id="VTPS01000023">
    <property type="protein sequence ID" value="TZE80810.1"/>
    <property type="molecule type" value="Genomic_DNA"/>
</dbReference>
<dbReference type="GO" id="GO:0004331">
    <property type="term" value="F:fructose-2,6-bisphosphate 2-phosphatase activity"/>
    <property type="evidence" value="ECO:0007669"/>
    <property type="project" value="TreeGrafter"/>
</dbReference>
<dbReference type="GO" id="GO:0005829">
    <property type="term" value="C:cytosol"/>
    <property type="evidence" value="ECO:0007669"/>
    <property type="project" value="TreeGrafter"/>
</dbReference>
<comment type="caution">
    <text evidence="4">The sequence shown here is derived from an EMBL/GenBank/DDBJ whole genome shotgun (WGS) entry which is preliminary data.</text>
</comment>
<feature type="binding site" evidence="3">
    <location>
        <position position="57"/>
    </location>
    <ligand>
        <name>substrate</name>
    </ligand>
</feature>
<dbReference type="SMART" id="SM00855">
    <property type="entry name" value="PGAM"/>
    <property type="match status" value="1"/>
</dbReference>
<name>A0A5D8Q842_9THEO</name>
<keyword evidence="5" id="KW-1185">Reference proteome</keyword>
<reference evidence="4 5" key="1">
    <citation type="submission" date="2019-08" db="EMBL/GenBank/DDBJ databases">
        <title>Calorimonas adulescens gen. nov., sp. nov., an anaerobic thermophilic bacterium from Sakhalin hot spring.</title>
        <authorList>
            <person name="Khomyakova M.A."/>
            <person name="Merkel A.Y."/>
            <person name="Novikov A."/>
            <person name="Bonch-Osmolovskaya E.A."/>
            <person name="Slobodkin A.I."/>
        </authorList>
    </citation>
    <scope>NUCLEOTIDE SEQUENCE [LARGE SCALE GENOMIC DNA]</scope>
    <source>
        <strain evidence="4 5">A05MB</strain>
    </source>
</reference>
<dbReference type="Gene3D" id="3.40.50.1240">
    <property type="entry name" value="Phosphoglycerate mutase-like"/>
    <property type="match status" value="1"/>
</dbReference>
<dbReference type="Pfam" id="PF00300">
    <property type="entry name" value="His_Phos_1"/>
    <property type="match status" value="1"/>
</dbReference>
<evidence type="ECO:0000313" key="4">
    <source>
        <dbReference type="EMBL" id="TZE80810.1"/>
    </source>
</evidence>
<accession>A0A5D8Q842</accession>
<dbReference type="CDD" id="cd07067">
    <property type="entry name" value="HP_PGM_like"/>
    <property type="match status" value="1"/>
</dbReference>
<sequence>MKLLIVRHGATEWNKNSRIQGCLDIPLSKEGIVQAQLTANRLINFTVNYIFASDLMRARSTAKIISDTLKIPFVTDKRLREMHFGEWQGLSLEQIDNLYHEKLLLWQDKPAEVSFNGGENLYDVKRRALEFIQEIYLKNKDDNIIIVTHGTFIKVLILSLLNIDLNVYKNLKQDNGALNIIDINDGKATLLLYNDTCYL</sequence>
<gene>
    <name evidence="4" type="ORF">FWJ32_11935</name>
</gene>
<dbReference type="InterPro" id="IPR029033">
    <property type="entry name" value="His_PPase_superfam"/>
</dbReference>
<evidence type="ECO:0000313" key="5">
    <source>
        <dbReference type="Proteomes" id="UP000322976"/>
    </source>
</evidence>
<dbReference type="Proteomes" id="UP000322976">
    <property type="component" value="Unassembled WGS sequence"/>
</dbReference>
<proteinExistence type="predicted"/>
<dbReference type="AlphaFoldDB" id="A0A5D8Q842"/>
<keyword evidence="1" id="KW-0378">Hydrolase</keyword>
<feature type="active site" description="Proton donor/acceptor" evidence="2">
    <location>
        <position position="81"/>
    </location>
</feature>
<dbReference type="GO" id="GO:0045820">
    <property type="term" value="P:negative regulation of glycolytic process"/>
    <property type="evidence" value="ECO:0007669"/>
    <property type="project" value="TreeGrafter"/>
</dbReference>
<protein>
    <submittedName>
        <fullName evidence="4">Histidine phosphatase family protein</fullName>
    </submittedName>
</protein>
<dbReference type="PIRSF" id="PIRSF000709">
    <property type="entry name" value="6PFK_2-Ptase"/>
    <property type="match status" value="1"/>
</dbReference>
<evidence type="ECO:0000256" key="1">
    <source>
        <dbReference type="ARBA" id="ARBA00022801"/>
    </source>
</evidence>
<dbReference type="InterPro" id="IPR013078">
    <property type="entry name" value="His_Pase_superF_clade-1"/>
</dbReference>
<evidence type="ECO:0000256" key="2">
    <source>
        <dbReference type="PIRSR" id="PIRSR613078-1"/>
    </source>
</evidence>
<dbReference type="PANTHER" id="PTHR46517:SF1">
    <property type="entry name" value="FRUCTOSE-2,6-BISPHOSPHATASE TIGAR"/>
    <property type="match status" value="1"/>
</dbReference>
<feature type="active site" description="Tele-phosphohistidine intermediate" evidence="2">
    <location>
        <position position="8"/>
    </location>
</feature>
<dbReference type="SUPFAM" id="SSF53254">
    <property type="entry name" value="Phosphoglycerate mutase-like"/>
    <property type="match status" value="1"/>
</dbReference>
<feature type="binding site" evidence="3">
    <location>
        <begin position="7"/>
        <end position="14"/>
    </location>
    <ligand>
        <name>substrate</name>
    </ligand>
</feature>
<organism evidence="4 5">
    <name type="scientific">Calorimonas adulescens</name>
    <dbReference type="NCBI Taxonomy" id="2606906"/>
    <lineage>
        <taxon>Bacteria</taxon>
        <taxon>Bacillati</taxon>
        <taxon>Bacillota</taxon>
        <taxon>Clostridia</taxon>
        <taxon>Thermoanaerobacterales</taxon>
        <taxon>Thermoanaerobacteraceae</taxon>
        <taxon>Calorimonas</taxon>
    </lineage>
</organism>
<dbReference type="RefSeq" id="WP_149546190.1">
    <property type="nucleotide sequence ID" value="NZ_VTPS01000023.1"/>
</dbReference>
<dbReference type="GO" id="GO:0043456">
    <property type="term" value="P:regulation of pentose-phosphate shunt"/>
    <property type="evidence" value="ECO:0007669"/>
    <property type="project" value="TreeGrafter"/>
</dbReference>
<dbReference type="InterPro" id="IPR051695">
    <property type="entry name" value="Phosphoglycerate_Mutase"/>
</dbReference>